<dbReference type="EMBL" id="BK014760">
    <property type="protein sequence ID" value="DAD74454.1"/>
    <property type="molecule type" value="Genomic_DNA"/>
</dbReference>
<protein>
    <submittedName>
        <fullName evidence="2">Tail assembly chaperone protein</fullName>
    </submittedName>
</protein>
<reference evidence="2" key="1">
    <citation type="journal article" date="2021" name="Proc. Natl. Acad. Sci. U.S.A.">
        <title>A Catalog of Tens of Thousands of Viruses from Human Metagenomes Reveals Hidden Associations with Chronic Diseases.</title>
        <authorList>
            <person name="Tisza M.J."/>
            <person name="Buck C.B."/>
        </authorList>
    </citation>
    <scope>NUCLEOTIDE SEQUENCE</scope>
    <source>
        <strain evidence="2">CtRiO19</strain>
    </source>
</reference>
<feature type="region of interest" description="Disordered" evidence="1">
    <location>
        <begin position="77"/>
        <end position="101"/>
    </location>
</feature>
<proteinExistence type="predicted"/>
<evidence type="ECO:0000256" key="1">
    <source>
        <dbReference type="SAM" id="MobiDB-lite"/>
    </source>
</evidence>
<accession>A0A8S5LWQ6</accession>
<sequence>MKSLCFYYGMKPNEFWESTFSDIIDYFQMNLIRHLDELRDDINVHDEQANKLIRADGMSVRNPKIVSMQESFKGLYNQTKQENSNISPEELTKRMRQLSLR</sequence>
<name>A0A8S5LWQ6_9CAUD</name>
<feature type="compositionally biased region" description="Polar residues" evidence="1">
    <location>
        <begin position="77"/>
        <end position="87"/>
    </location>
</feature>
<evidence type="ECO:0000313" key="2">
    <source>
        <dbReference type="EMBL" id="DAD74454.1"/>
    </source>
</evidence>
<organism evidence="2">
    <name type="scientific">Siphoviridae sp. ctRiO19</name>
    <dbReference type="NCBI Taxonomy" id="2826337"/>
    <lineage>
        <taxon>Viruses</taxon>
        <taxon>Duplodnaviria</taxon>
        <taxon>Heunggongvirae</taxon>
        <taxon>Uroviricota</taxon>
        <taxon>Caudoviricetes</taxon>
    </lineage>
</organism>